<evidence type="ECO:0000313" key="1">
    <source>
        <dbReference type="EMBL" id="MED6130207.1"/>
    </source>
</evidence>
<proteinExistence type="predicted"/>
<protein>
    <submittedName>
        <fullName evidence="1">Uncharacterized protein</fullName>
    </submittedName>
</protein>
<dbReference type="Proteomes" id="UP001341840">
    <property type="component" value="Unassembled WGS sequence"/>
</dbReference>
<gene>
    <name evidence="1" type="ORF">PIB30_115765</name>
</gene>
<evidence type="ECO:0000313" key="2">
    <source>
        <dbReference type="Proteomes" id="UP001341840"/>
    </source>
</evidence>
<accession>A0ABU6S1D9</accession>
<reference evidence="1 2" key="1">
    <citation type="journal article" date="2023" name="Plants (Basel)">
        <title>Bridging the Gap: Combining Genomics and Transcriptomics Approaches to Understand Stylosanthes scabra, an Orphan Legume from the Brazilian Caatinga.</title>
        <authorList>
            <person name="Ferreira-Neto J.R.C."/>
            <person name="da Silva M.D."/>
            <person name="Binneck E."/>
            <person name="de Melo N.F."/>
            <person name="da Silva R.H."/>
            <person name="de Melo A.L.T.M."/>
            <person name="Pandolfi V."/>
            <person name="Bustamante F.O."/>
            <person name="Brasileiro-Vidal A.C."/>
            <person name="Benko-Iseppon A.M."/>
        </authorList>
    </citation>
    <scope>NUCLEOTIDE SEQUENCE [LARGE SCALE GENOMIC DNA]</scope>
    <source>
        <tissue evidence="1">Leaves</tissue>
    </source>
</reference>
<name>A0ABU6S1D9_9FABA</name>
<organism evidence="1 2">
    <name type="scientific">Stylosanthes scabra</name>
    <dbReference type="NCBI Taxonomy" id="79078"/>
    <lineage>
        <taxon>Eukaryota</taxon>
        <taxon>Viridiplantae</taxon>
        <taxon>Streptophyta</taxon>
        <taxon>Embryophyta</taxon>
        <taxon>Tracheophyta</taxon>
        <taxon>Spermatophyta</taxon>
        <taxon>Magnoliopsida</taxon>
        <taxon>eudicotyledons</taxon>
        <taxon>Gunneridae</taxon>
        <taxon>Pentapetalae</taxon>
        <taxon>rosids</taxon>
        <taxon>fabids</taxon>
        <taxon>Fabales</taxon>
        <taxon>Fabaceae</taxon>
        <taxon>Papilionoideae</taxon>
        <taxon>50 kb inversion clade</taxon>
        <taxon>dalbergioids sensu lato</taxon>
        <taxon>Dalbergieae</taxon>
        <taxon>Pterocarpus clade</taxon>
        <taxon>Stylosanthes</taxon>
    </lineage>
</organism>
<sequence>MANHKRKLCNFPGKLAPVQQQRLHDKIIPASAGWNALWSGDNEMWIYQVELYPQQLSVNLKEHT</sequence>
<keyword evidence="2" id="KW-1185">Reference proteome</keyword>
<feature type="non-terminal residue" evidence="1">
    <location>
        <position position="64"/>
    </location>
</feature>
<comment type="caution">
    <text evidence="1">The sequence shown here is derived from an EMBL/GenBank/DDBJ whole genome shotgun (WGS) entry which is preliminary data.</text>
</comment>
<dbReference type="EMBL" id="JASCZI010043817">
    <property type="protein sequence ID" value="MED6130207.1"/>
    <property type="molecule type" value="Genomic_DNA"/>
</dbReference>